<dbReference type="Proteomes" id="UP000238701">
    <property type="component" value="Unassembled WGS sequence"/>
</dbReference>
<name>A0A2U3KQZ9_9BACT</name>
<reference evidence="2" key="1">
    <citation type="submission" date="2018-02" db="EMBL/GenBank/DDBJ databases">
        <authorList>
            <person name="Hausmann B."/>
        </authorList>
    </citation>
    <scope>NUCLEOTIDE SEQUENCE [LARGE SCALE GENOMIC DNA]</scope>
    <source>
        <strain evidence="2">Peat soil MAG SbA1</strain>
    </source>
</reference>
<gene>
    <name evidence="1" type="ORF">SBA1_420005</name>
</gene>
<accession>A0A2U3KQZ9</accession>
<dbReference type="InterPro" id="IPR011101">
    <property type="entry name" value="DUF5131"/>
</dbReference>
<dbReference type="Pfam" id="PF07505">
    <property type="entry name" value="DUF5131"/>
    <property type="match status" value="1"/>
</dbReference>
<dbReference type="OrthoDB" id="9787478at2"/>
<dbReference type="EMBL" id="OMOD01000136">
    <property type="protein sequence ID" value="SPF42085.1"/>
    <property type="molecule type" value="Genomic_DNA"/>
</dbReference>
<sequence>MSLNSPIEWTDATWNPVRGCTKISPGCKHCYAETFAERFRGVKGHPYEQGFDLRLVPEKLTEPLLWRSPKLVFVNSMSDLFHEGVPDDYIKAVCQVMVMAKWHTFQVLTKRAERLRELLNGPLRFAAEQDHIWWGVSVENRKHGLPRIADLQAAPARVRFLSIEPLLEHLGRFDVSGVSWAIVGGESGPGARPMREEWVVSIRNQCAAARVPFFFKQWGGVRKKRTGRILQGRTHDEYPERRSAPIPERARCFAHAQEILNSLRAVLPGPLVQFTA</sequence>
<evidence type="ECO:0000313" key="1">
    <source>
        <dbReference type="EMBL" id="SPF42085.1"/>
    </source>
</evidence>
<evidence type="ECO:0000313" key="2">
    <source>
        <dbReference type="Proteomes" id="UP000238701"/>
    </source>
</evidence>
<organism evidence="1 2">
    <name type="scientific">Candidatus Sulfotelmatobacter kueseliae</name>
    <dbReference type="NCBI Taxonomy" id="2042962"/>
    <lineage>
        <taxon>Bacteria</taxon>
        <taxon>Pseudomonadati</taxon>
        <taxon>Acidobacteriota</taxon>
        <taxon>Terriglobia</taxon>
        <taxon>Terriglobales</taxon>
        <taxon>Candidatus Korobacteraceae</taxon>
        <taxon>Candidatus Sulfotelmatobacter</taxon>
    </lineage>
</organism>
<protein>
    <submittedName>
        <fullName evidence="1">Bacteriophage protein gp37</fullName>
    </submittedName>
</protein>
<dbReference type="AlphaFoldDB" id="A0A2U3KQZ9"/>
<proteinExistence type="predicted"/>